<dbReference type="GO" id="GO:0002949">
    <property type="term" value="P:tRNA threonylcarbamoyladenosine modification"/>
    <property type="evidence" value="ECO:0007669"/>
    <property type="project" value="InterPro"/>
</dbReference>
<dbReference type="Gene3D" id="3.40.50.300">
    <property type="entry name" value="P-loop containing nucleotide triphosphate hydrolases"/>
    <property type="match status" value="1"/>
</dbReference>
<dbReference type="PROSITE" id="PS51163">
    <property type="entry name" value="YRDC"/>
    <property type="match status" value="1"/>
</dbReference>
<keyword evidence="5" id="KW-0808">Transferase</keyword>
<dbReference type="GO" id="GO:0006450">
    <property type="term" value="P:regulation of translational fidelity"/>
    <property type="evidence" value="ECO:0007669"/>
    <property type="project" value="TreeGrafter"/>
</dbReference>
<dbReference type="Gene3D" id="3.90.870.10">
    <property type="entry name" value="DHBP synthase"/>
    <property type="match status" value="1"/>
</dbReference>
<proteinExistence type="inferred from homology"/>
<evidence type="ECO:0000256" key="8">
    <source>
        <dbReference type="ARBA" id="ARBA00022741"/>
    </source>
</evidence>
<sequence length="356" mass="39669">MKIISLNENFEESLKLAIEVLNKGGLIIYPTETCYGAGVDATNSEAVSVLLDYKNRPAGKAISVAVSSRERAEDLIEIPKESEYIFEKFLPGPLTVVGKSKSKVDERLESEKKTLGIRISSNLFFLKLCQEYGKPITSTSANISGERTPYKIDHILNTLTDKKKSLIDVIFDSGELAKNPPSTVVDISTSELKVYRSGGINPKWHRILSVISKSVEDTIKFGESFFQQVGKFSDAKLILLSGDLGAGKTHFVKGLAKGLGIECTIKSPTYNYYNEFDLGNGGKFYHLDAWRIESTKEIELLGIRDWFVNKENVIAIEWPSVISTLDSTFFDSTPYFFIMITNLGPSAREIRVYLSN</sequence>
<dbReference type="Proteomes" id="UP000269410">
    <property type="component" value="Unassembled WGS sequence"/>
</dbReference>
<name>A0A3M0Z490_9BACT</name>
<dbReference type="InterPro" id="IPR006070">
    <property type="entry name" value="Sua5-like_dom"/>
</dbReference>
<dbReference type="GO" id="GO:0005524">
    <property type="term" value="F:ATP binding"/>
    <property type="evidence" value="ECO:0007669"/>
    <property type="project" value="UniProtKB-KW"/>
</dbReference>
<evidence type="ECO:0000256" key="9">
    <source>
        <dbReference type="ARBA" id="ARBA00022840"/>
    </source>
</evidence>
<dbReference type="Pfam" id="PF01300">
    <property type="entry name" value="Sua5_yciO_yrdC"/>
    <property type="match status" value="1"/>
</dbReference>
<keyword evidence="9" id="KW-0067">ATP-binding</keyword>
<dbReference type="GO" id="GO:0061710">
    <property type="term" value="F:L-threonylcarbamoyladenylate synthase"/>
    <property type="evidence" value="ECO:0007669"/>
    <property type="project" value="UniProtKB-EC"/>
</dbReference>
<dbReference type="EC" id="2.7.7.87" evidence="3"/>
<reference evidence="13 14" key="1">
    <citation type="submission" date="2018-10" db="EMBL/GenBank/DDBJ databases">
        <title>Thermophilic Lithotrophy and Phototrophy in an Intertidal, Iron-rich, Geothermal Spring.</title>
        <authorList>
            <person name="Ward L.M."/>
            <person name="Idei A."/>
            <person name="Nakagawa M."/>
            <person name="Ueno Y."/>
            <person name="Fischer W."/>
            <person name="Mcglynn S.E."/>
        </authorList>
    </citation>
    <scope>NUCLEOTIDE SEQUENCE [LARGE SCALE GENOMIC DNA]</scope>
    <source>
        <strain evidence="13">J137</strain>
    </source>
</reference>
<evidence type="ECO:0000256" key="11">
    <source>
        <dbReference type="ARBA" id="ARBA00048366"/>
    </source>
</evidence>
<dbReference type="GO" id="GO:0003725">
    <property type="term" value="F:double-stranded RNA binding"/>
    <property type="evidence" value="ECO:0007669"/>
    <property type="project" value="InterPro"/>
</dbReference>
<comment type="similarity">
    <text evidence="2">Belongs to the SUA5 family.</text>
</comment>
<dbReference type="GO" id="GO:0005737">
    <property type="term" value="C:cytoplasm"/>
    <property type="evidence" value="ECO:0007669"/>
    <property type="project" value="UniProtKB-SubCell"/>
</dbReference>
<dbReference type="SUPFAM" id="SSF55821">
    <property type="entry name" value="YrdC/RibB"/>
    <property type="match status" value="1"/>
</dbReference>
<evidence type="ECO:0000256" key="10">
    <source>
        <dbReference type="ARBA" id="ARBA00029774"/>
    </source>
</evidence>
<evidence type="ECO:0000256" key="6">
    <source>
        <dbReference type="ARBA" id="ARBA00022694"/>
    </source>
</evidence>
<keyword evidence="8" id="KW-0547">Nucleotide-binding</keyword>
<dbReference type="InterPro" id="IPR003442">
    <property type="entry name" value="T6A_TsaE"/>
</dbReference>
<organism evidence="13 14">
    <name type="scientific">Candidatus Dojkabacteria bacterium</name>
    <dbReference type="NCBI Taxonomy" id="2099670"/>
    <lineage>
        <taxon>Bacteria</taxon>
        <taxon>Candidatus Dojkabacteria</taxon>
    </lineage>
</organism>
<evidence type="ECO:0000256" key="5">
    <source>
        <dbReference type="ARBA" id="ARBA00022679"/>
    </source>
</evidence>
<dbReference type="NCBIfam" id="TIGR00150">
    <property type="entry name" value="T6A_YjeE"/>
    <property type="match status" value="1"/>
</dbReference>
<evidence type="ECO:0000256" key="4">
    <source>
        <dbReference type="ARBA" id="ARBA00022490"/>
    </source>
</evidence>
<dbReference type="InterPro" id="IPR050156">
    <property type="entry name" value="TC-AMP_synthase_SUA5"/>
</dbReference>
<dbReference type="Pfam" id="PF02367">
    <property type="entry name" value="TsaE"/>
    <property type="match status" value="1"/>
</dbReference>
<dbReference type="GO" id="GO:0000049">
    <property type="term" value="F:tRNA binding"/>
    <property type="evidence" value="ECO:0007669"/>
    <property type="project" value="TreeGrafter"/>
</dbReference>
<comment type="subcellular location">
    <subcellularLocation>
        <location evidence="1">Cytoplasm</location>
    </subcellularLocation>
</comment>
<dbReference type="PANTHER" id="PTHR17490">
    <property type="entry name" value="SUA5"/>
    <property type="match status" value="1"/>
</dbReference>
<keyword evidence="4" id="KW-0963">Cytoplasm</keyword>
<dbReference type="InterPro" id="IPR027417">
    <property type="entry name" value="P-loop_NTPase"/>
</dbReference>
<dbReference type="EMBL" id="RFKV01000080">
    <property type="protein sequence ID" value="RMD76948.1"/>
    <property type="molecule type" value="Genomic_DNA"/>
</dbReference>
<evidence type="ECO:0000256" key="7">
    <source>
        <dbReference type="ARBA" id="ARBA00022695"/>
    </source>
</evidence>
<comment type="catalytic activity">
    <reaction evidence="11">
        <text>L-threonine + hydrogencarbonate + ATP = L-threonylcarbamoyladenylate + diphosphate + H2O</text>
        <dbReference type="Rhea" id="RHEA:36407"/>
        <dbReference type="ChEBI" id="CHEBI:15377"/>
        <dbReference type="ChEBI" id="CHEBI:17544"/>
        <dbReference type="ChEBI" id="CHEBI:30616"/>
        <dbReference type="ChEBI" id="CHEBI:33019"/>
        <dbReference type="ChEBI" id="CHEBI:57926"/>
        <dbReference type="ChEBI" id="CHEBI:73682"/>
        <dbReference type="EC" id="2.7.7.87"/>
    </reaction>
</comment>
<dbReference type="AlphaFoldDB" id="A0A3M0Z490"/>
<evidence type="ECO:0000256" key="1">
    <source>
        <dbReference type="ARBA" id="ARBA00004496"/>
    </source>
</evidence>
<keyword evidence="7" id="KW-0548">Nucleotidyltransferase</keyword>
<evidence type="ECO:0000256" key="3">
    <source>
        <dbReference type="ARBA" id="ARBA00012584"/>
    </source>
</evidence>
<evidence type="ECO:0000313" key="14">
    <source>
        <dbReference type="Proteomes" id="UP000269410"/>
    </source>
</evidence>
<gene>
    <name evidence="13" type="ORF">D6810_02450</name>
</gene>
<keyword evidence="6" id="KW-0819">tRNA processing</keyword>
<protein>
    <recommendedName>
        <fullName evidence="10">L-threonylcarbamoyladenylate synthase</fullName>
        <ecNumber evidence="3">2.7.7.87</ecNumber>
    </recommendedName>
    <alternativeName>
        <fullName evidence="10">L-threonylcarbamoyladenylate synthase</fullName>
    </alternativeName>
</protein>
<dbReference type="SUPFAM" id="SSF52540">
    <property type="entry name" value="P-loop containing nucleoside triphosphate hydrolases"/>
    <property type="match status" value="1"/>
</dbReference>
<accession>A0A3M0Z490</accession>
<dbReference type="PANTHER" id="PTHR17490:SF16">
    <property type="entry name" value="THREONYLCARBAMOYL-AMP SYNTHASE"/>
    <property type="match status" value="1"/>
</dbReference>
<evidence type="ECO:0000256" key="2">
    <source>
        <dbReference type="ARBA" id="ARBA00007663"/>
    </source>
</evidence>
<dbReference type="InterPro" id="IPR017945">
    <property type="entry name" value="DHBP_synth_RibB-like_a/b_dom"/>
</dbReference>
<feature type="domain" description="YrdC-like" evidence="12">
    <location>
        <begin position="11"/>
        <end position="200"/>
    </location>
</feature>
<comment type="caution">
    <text evidence="13">The sequence shown here is derived from an EMBL/GenBank/DDBJ whole genome shotgun (WGS) entry which is preliminary data.</text>
</comment>
<evidence type="ECO:0000259" key="12">
    <source>
        <dbReference type="PROSITE" id="PS51163"/>
    </source>
</evidence>
<evidence type="ECO:0000313" key="13">
    <source>
        <dbReference type="EMBL" id="RMD76948.1"/>
    </source>
</evidence>
<dbReference type="NCBIfam" id="TIGR00057">
    <property type="entry name" value="L-threonylcarbamoyladenylate synthase"/>
    <property type="match status" value="1"/>
</dbReference>